<organism evidence="1">
    <name type="scientific">marine metagenome</name>
    <dbReference type="NCBI Taxonomy" id="408172"/>
    <lineage>
        <taxon>unclassified sequences</taxon>
        <taxon>metagenomes</taxon>
        <taxon>ecological metagenomes</taxon>
    </lineage>
</organism>
<accession>A0A381WPT4</accession>
<evidence type="ECO:0000313" key="1">
    <source>
        <dbReference type="EMBL" id="SVA54505.1"/>
    </source>
</evidence>
<protein>
    <submittedName>
        <fullName evidence="1">Uncharacterized protein</fullName>
    </submittedName>
</protein>
<dbReference type="AlphaFoldDB" id="A0A381WPT4"/>
<gene>
    <name evidence="1" type="ORF">METZ01_LOCUS107359</name>
</gene>
<proteinExistence type="predicted"/>
<dbReference type="EMBL" id="UINC01012486">
    <property type="protein sequence ID" value="SVA54505.1"/>
    <property type="molecule type" value="Genomic_DNA"/>
</dbReference>
<reference evidence="1" key="1">
    <citation type="submission" date="2018-05" db="EMBL/GenBank/DDBJ databases">
        <authorList>
            <person name="Lanie J.A."/>
            <person name="Ng W.-L."/>
            <person name="Kazmierczak K.M."/>
            <person name="Andrzejewski T.M."/>
            <person name="Davidsen T.M."/>
            <person name="Wayne K.J."/>
            <person name="Tettelin H."/>
            <person name="Glass J.I."/>
            <person name="Rusch D."/>
            <person name="Podicherti R."/>
            <person name="Tsui H.-C.T."/>
            <person name="Winkler M.E."/>
        </authorList>
    </citation>
    <scope>NUCLEOTIDE SEQUENCE</scope>
</reference>
<name>A0A381WPT4_9ZZZZ</name>
<sequence>MLVRFEQNTLHAIHNFYNQVQSVHSKGIISALGLFLGGYLLRLRG</sequence>
<feature type="non-terminal residue" evidence="1">
    <location>
        <position position="45"/>
    </location>
</feature>